<dbReference type="EMBL" id="BGPR01001588">
    <property type="protein sequence ID" value="GBM57318.1"/>
    <property type="molecule type" value="Genomic_DNA"/>
</dbReference>
<gene>
    <name evidence="1" type="ORF">AVEN_157501_1</name>
</gene>
<evidence type="ECO:0000313" key="2">
    <source>
        <dbReference type="Proteomes" id="UP000499080"/>
    </source>
</evidence>
<accession>A0A4Y2GXS6</accession>
<organism evidence="1 2">
    <name type="scientific">Araneus ventricosus</name>
    <name type="common">Orbweaver spider</name>
    <name type="synonym">Epeira ventricosa</name>
    <dbReference type="NCBI Taxonomy" id="182803"/>
    <lineage>
        <taxon>Eukaryota</taxon>
        <taxon>Metazoa</taxon>
        <taxon>Ecdysozoa</taxon>
        <taxon>Arthropoda</taxon>
        <taxon>Chelicerata</taxon>
        <taxon>Arachnida</taxon>
        <taxon>Araneae</taxon>
        <taxon>Araneomorphae</taxon>
        <taxon>Entelegynae</taxon>
        <taxon>Araneoidea</taxon>
        <taxon>Araneidae</taxon>
        <taxon>Araneus</taxon>
    </lineage>
</organism>
<sequence length="100" mass="11217">MITTLFNTVSFEVENGPILHFHPALTIDVRGISRSICKETSGARVFHCHHTACQEFLTSSWNRISADMIRNCFAPIGLCEGLDEKLLTVIEYPEECMKSG</sequence>
<proteinExistence type="predicted"/>
<keyword evidence="2" id="KW-1185">Reference proteome</keyword>
<dbReference type="AlphaFoldDB" id="A0A4Y2GXS6"/>
<protein>
    <submittedName>
        <fullName evidence="1">Uncharacterized protein</fullName>
    </submittedName>
</protein>
<comment type="caution">
    <text evidence="1">The sequence shown here is derived from an EMBL/GenBank/DDBJ whole genome shotgun (WGS) entry which is preliminary data.</text>
</comment>
<dbReference type="Proteomes" id="UP000499080">
    <property type="component" value="Unassembled WGS sequence"/>
</dbReference>
<reference evidence="1 2" key="1">
    <citation type="journal article" date="2019" name="Sci. Rep.">
        <title>Orb-weaving spider Araneus ventricosus genome elucidates the spidroin gene catalogue.</title>
        <authorList>
            <person name="Kono N."/>
            <person name="Nakamura H."/>
            <person name="Ohtoshi R."/>
            <person name="Moran D.A.P."/>
            <person name="Shinohara A."/>
            <person name="Yoshida Y."/>
            <person name="Fujiwara M."/>
            <person name="Mori M."/>
            <person name="Tomita M."/>
            <person name="Arakawa K."/>
        </authorList>
    </citation>
    <scope>NUCLEOTIDE SEQUENCE [LARGE SCALE GENOMIC DNA]</scope>
</reference>
<name>A0A4Y2GXS6_ARAVE</name>
<evidence type="ECO:0000313" key="1">
    <source>
        <dbReference type="EMBL" id="GBM57318.1"/>
    </source>
</evidence>